<protein>
    <submittedName>
        <fullName evidence="1">Uncharacterized protein</fullName>
    </submittedName>
</protein>
<dbReference type="EMBL" id="CP033928">
    <property type="protein sequence ID" value="AZA60889.1"/>
    <property type="molecule type" value="Genomic_DNA"/>
</dbReference>
<sequence length="134" mass="15764">MTVLLSLYSCIHEEIISSSDPSTEYINKSLWKEDETYIKNVMQVYFENEAEIKKANGIPFWNYATTVETFDERFLMVPVVSNNKVVSVLQVPRRGSKIYFYYTYYPEHISFFQALVFGKHKKAITRETLPLQNL</sequence>
<name>A0A3G6N7J0_9FLAO</name>
<gene>
    <name evidence="1" type="ORF">EG340_07465</name>
</gene>
<accession>A0A3G6N7J0</accession>
<dbReference type="AlphaFoldDB" id="A0A3G6N7J0"/>
<proteinExistence type="predicted"/>
<evidence type="ECO:0000313" key="1">
    <source>
        <dbReference type="EMBL" id="AZA60889.1"/>
    </source>
</evidence>
<evidence type="ECO:0000313" key="2">
    <source>
        <dbReference type="Proteomes" id="UP000269076"/>
    </source>
</evidence>
<organism evidence="1 2">
    <name type="scientific">Chryseobacterium indoltheticum</name>
    <dbReference type="NCBI Taxonomy" id="254"/>
    <lineage>
        <taxon>Bacteria</taxon>
        <taxon>Pseudomonadati</taxon>
        <taxon>Bacteroidota</taxon>
        <taxon>Flavobacteriia</taxon>
        <taxon>Flavobacteriales</taxon>
        <taxon>Weeksellaceae</taxon>
        <taxon>Chryseobacterium group</taxon>
        <taxon>Chryseobacterium</taxon>
    </lineage>
</organism>
<dbReference type="Proteomes" id="UP000269076">
    <property type="component" value="Chromosome"/>
</dbReference>
<reference evidence="1 2" key="1">
    <citation type="submission" date="2018-11" db="EMBL/GenBank/DDBJ databases">
        <title>Proposal to divide the Flavobacteriaceae and reorganize its genera based on Amino Acid Identity values calculated from whole genome sequences.</title>
        <authorList>
            <person name="Nicholson A.C."/>
            <person name="Gulvik C.A."/>
            <person name="Whitney A.M."/>
            <person name="Humrighouse B.W."/>
            <person name="Bell M."/>
            <person name="Holmes B."/>
            <person name="Steigerwalt A."/>
            <person name="Villarma A."/>
            <person name="Sheth M."/>
            <person name="Batra D."/>
            <person name="Pryor J."/>
            <person name="Bernardet J.-F."/>
            <person name="Hugo C."/>
            <person name="Kampfer P."/>
            <person name="Newman J."/>
            <person name="Mcquiston J.R."/>
        </authorList>
    </citation>
    <scope>NUCLEOTIDE SEQUENCE [LARGE SCALE GENOMIC DNA]</scope>
    <source>
        <strain evidence="1 2">G0211</strain>
    </source>
</reference>